<evidence type="ECO:0008006" key="5">
    <source>
        <dbReference type="Google" id="ProtNLM"/>
    </source>
</evidence>
<dbReference type="SUPFAM" id="SSF110296">
    <property type="entry name" value="Oligoxyloglucan reducing end-specific cellobiohydrolase"/>
    <property type="match status" value="1"/>
</dbReference>
<reference evidence="3 4" key="1">
    <citation type="submission" date="2020-04" db="EMBL/GenBank/DDBJ databases">
        <authorList>
            <person name="Klaysubun C."/>
            <person name="Duangmal K."/>
            <person name="Lipun K."/>
        </authorList>
    </citation>
    <scope>NUCLEOTIDE SEQUENCE [LARGE SCALE GENOMIC DNA]</scope>
    <source>
        <strain evidence="3 4">K10HN5</strain>
    </source>
</reference>
<dbReference type="EMBL" id="JAAXLA010000003">
    <property type="protein sequence ID" value="NMH96217.1"/>
    <property type="molecule type" value="Genomic_DNA"/>
</dbReference>
<evidence type="ECO:0000313" key="3">
    <source>
        <dbReference type="EMBL" id="NMH96217.1"/>
    </source>
</evidence>
<dbReference type="Proteomes" id="UP000820669">
    <property type="component" value="Unassembled WGS sequence"/>
</dbReference>
<accession>A0ABX1S609</accession>
<dbReference type="RefSeq" id="WP_169379581.1">
    <property type="nucleotide sequence ID" value="NZ_JAAXLA010000003.1"/>
</dbReference>
<feature type="chain" id="PRO_5045303212" description="Exo-alpha-sialidase" evidence="2">
    <location>
        <begin position="22"/>
        <end position="164"/>
    </location>
</feature>
<dbReference type="InterPro" id="IPR015943">
    <property type="entry name" value="WD40/YVTN_repeat-like_dom_sf"/>
</dbReference>
<keyword evidence="4" id="KW-1185">Reference proteome</keyword>
<proteinExistence type="predicted"/>
<evidence type="ECO:0000256" key="2">
    <source>
        <dbReference type="SAM" id="SignalP"/>
    </source>
</evidence>
<evidence type="ECO:0000313" key="4">
    <source>
        <dbReference type="Proteomes" id="UP000820669"/>
    </source>
</evidence>
<protein>
    <recommendedName>
        <fullName evidence="5">Exo-alpha-sialidase</fullName>
    </recommendedName>
</protein>
<feature type="region of interest" description="Disordered" evidence="1">
    <location>
        <begin position="90"/>
        <end position="115"/>
    </location>
</feature>
<keyword evidence="2" id="KW-0732">Signal</keyword>
<gene>
    <name evidence="3" type="ORF">HF526_02595</name>
</gene>
<comment type="caution">
    <text evidence="3">The sequence shown here is derived from an EMBL/GenBank/DDBJ whole genome shotgun (WGS) entry which is preliminary data.</text>
</comment>
<sequence length="164" mass="16129">MRLRALPALALGGLLVLTGCAGSDAPVPAPAPASAPGDDPGFGHVHDLDVNPADPRRVLATSADGLLESRDGGRTFAPAAAQPKRPLLLVDQAGPAGGGGTPTVAGAGADGTVWSPEGAEWVATGSLGAPPEAFAVAGADRYLAATAHGVRSSEDGGRTWTPLD</sequence>
<dbReference type="PROSITE" id="PS51257">
    <property type="entry name" value="PROKAR_LIPOPROTEIN"/>
    <property type="match status" value="1"/>
</dbReference>
<feature type="signal peptide" evidence="2">
    <location>
        <begin position="1"/>
        <end position="21"/>
    </location>
</feature>
<organism evidence="3 4">
    <name type="scientific">Pseudonocardia acidicola</name>
    <dbReference type="NCBI Taxonomy" id="2724939"/>
    <lineage>
        <taxon>Bacteria</taxon>
        <taxon>Bacillati</taxon>
        <taxon>Actinomycetota</taxon>
        <taxon>Actinomycetes</taxon>
        <taxon>Pseudonocardiales</taxon>
        <taxon>Pseudonocardiaceae</taxon>
        <taxon>Pseudonocardia</taxon>
    </lineage>
</organism>
<feature type="compositionally biased region" description="Low complexity" evidence="1">
    <location>
        <begin position="102"/>
        <end position="113"/>
    </location>
</feature>
<name>A0ABX1S609_9PSEU</name>
<dbReference type="Gene3D" id="2.130.10.10">
    <property type="entry name" value="YVTN repeat-like/Quinoprotein amine dehydrogenase"/>
    <property type="match status" value="1"/>
</dbReference>
<evidence type="ECO:0000256" key="1">
    <source>
        <dbReference type="SAM" id="MobiDB-lite"/>
    </source>
</evidence>